<feature type="transmembrane region" description="Helical" evidence="2">
    <location>
        <begin position="113"/>
        <end position="131"/>
    </location>
</feature>
<dbReference type="EMBL" id="HBUE01226418">
    <property type="protein sequence ID" value="CAG6542440.1"/>
    <property type="molecule type" value="Transcribed_RNA"/>
</dbReference>
<accession>A0A8D8KTN9</accession>
<protein>
    <submittedName>
        <fullName evidence="3">(northern house mosquito) hypothetical protein</fullName>
    </submittedName>
</protein>
<keyword evidence="2" id="KW-1133">Transmembrane helix</keyword>
<feature type="compositionally biased region" description="Polar residues" evidence="1">
    <location>
        <begin position="284"/>
        <end position="296"/>
    </location>
</feature>
<keyword evidence="2" id="KW-0472">Membrane</keyword>
<dbReference type="EMBL" id="HBUE01333151">
    <property type="protein sequence ID" value="CAG6594528.1"/>
    <property type="molecule type" value="Transcribed_RNA"/>
</dbReference>
<proteinExistence type="predicted"/>
<dbReference type="EMBL" id="HBUE01065540">
    <property type="protein sequence ID" value="CAG6470537.1"/>
    <property type="molecule type" value="Transcribed_RNA"/>
</dbReference>
<sequence length="296" mass="30787">MTVLPRSGEVFSNEICPNTSLSMTKSATTFSSTGLLGLVGATTAPSSDPPTLISCTSGSCCSSLLTSFAAAATTVPKLVPFSPFFFGGTTVTSGTFSVKIASCAAFSLMPEKLRVLSSSFLLVFGTTFVTIRPFGGSSFASSVTAAFGGIFLLRFFGRMMRRSGVVTATVVGVIASSPVVDRCFLLTISPLLMTFETTSLAPSGWADPWPSAPAPAEVDFFLLGDPRTWKIPDAPYRRSEGDSGRLRPLRSTQNSVLGAGSGTASSSRTISGEPLSGDDGTKLPASSQNVPDSFEM</sequence>
<reference evidence="3" key="1">
    <citation type="submission" date="2021-05" db="EMBL/GenBank/DDBJ databases">
        <authorList>
            <person name="Alioto T."/>
            <person name="Alioto T."/>
            <person name="Gomez Garrido J."/>
        </authorList>
    </citation>
    <scope>NUCLEOTIDE SEQUENCE</scope>
</reference>
<evidence type="ECO:0000313" key="3">
    <source>
        <dbReference type="EMBL" id="CAG6594528.1"/>
    </source>
</evidence>
<feature type="compositionally biased region" description="Low complexity" evidence="1">
    <location>
        <begin position="262"/>
        <end position="272"/>
    </location>
</feature>
<organism evidence="3">
    <name type="scientific">Culex pipiens</name>
    <name type="common">House mosquito</name>
    <dbReference type="NCBI Taxonomy" id="7175"/>
    <lineage>
        <taxon>Eukaryota</taxon>
        <taxon>Metazoa</taxon>
        <taxon>Ecdysozoa</taxon>
        <taxon>Arthropoda</taxon>
        <taxon>Hexapoda</taxon>
        <taxon>Insecta</taxon>
        <taxon>Pterygota</taxon>
        <taxon>Neoptera</taxon>
        <taxon>Endopterygota</taxon>
        <taxon>Diptera</taxon>
        <taxon>Nematocera</taxon>
        <taxon>Culicoidea</taxon>
        <taxon>Culicidae</taxon>
        <taxon>Culicinae</taxon>
        <taxon>Culicini</taxon>
        <taxon>Culex</taxon>
        <taxon>Culex</taxon>
    </lineage>
</organism>
<feature type="region of interest" description="Disordered" evidence="1">
    <location>
        <begin position="233"/>
        <end position="296"/>
    </location>
</feature>
<feature type="compositionally biased region" description="Basic and acidic residues" evidence="1">
    <location>
        <begin position="233"/>
        <end position="245"/>
    </location>
</feature>
<name>A0A8D8KTN9_CULPI</name>
<keyword evidence="2" id="KW-0812">Transmembrane</keyword>
<feature type="transmembrane region" description="Helical" evidence="2">
    <location>
        <begin position="137"/>
        <end position="156"/>
    </location>
</feature>
<evidence type="ECO:0000256" key="1">
    <source>
        <dbReference type="SAM" id="MobiDB-lite"/>
    </source>
</evidence>
<dbReference type="AlphaFoldDB" id="A0A8D8KTN9"/>
<feature type="transmembrane region" description="Helical" evidence="2">
    <location>
        <begin position="84"/>
        <end position="106"/>
    </location>
</feature>
<evidence type="ECO:0000256" key="2">
    <source>
        <dbReference type="SAM" id="Phobius"/>
    </source>
</evidence>